<evidence type="ECO:0000313" key="2">
    <source>
        <dbReference type="EMBL" id="GIQ64202.1"/>
    </source>
</evidence>
<accession>A0ABQ4N7K9</accession>
<reference evidence="2 3" key="1">
    <citation type="submission" date="2021-04" db="EMBL/GenBank/DDBJ databases">
        <title>Draft genome sequence of Paenibacillus cisolokensis, LC2-13A.</title>
        <authorList>
            <person name="Uke A."/>
            <person name="Chhe C."/>
            <person name="Baramee S."/>
            <person name="Kosugi A."/>
        </authorList>
    </citation>
    <scope>NUCLEOTIDE SEQUENCE [LARGE SCALE GENOMIC DNA]</scope>
    <source>
        <strain evidence="2 3">LC2-13A</strain>
    </source>
</reference>
<feature type="domain" description="Integron-associated effector binding protein" evidence="1">
    <location>
        <begin position="37"/>
        <end position="98"/>
    </location>
</feature>
<dbReference type="SUPFAM" id="SSF55136">
    <property type="entry name" value="Probable bacterial effector-binding domain"/>
    <property type="match status" value="1"/>
</dbReference>
<gene>
    <name evidence="2" type="ORF">PACILC2_27700</name>
</gene>
<dbReference type="InterPro" id="IPR029441">
    <property type="entry name" value="Cass2"/>
</dbReference>
<dbReference type="Proteomes" id="UP000680304">
    <property type="component" value="Unassembled WGS sequence"/>
</dbReference>
<dbReference type="InterPro" id="IPR011256">
    <property type="entry name" value="Reg_factor_effector_dom_sf"/>
</dbReference>
<sequence>MTEISVCLWISVIFDQGRKNGTINRLLGLNNGQISGLIGASVDYSKEDNEIEYWVGTEYKGNIPDGLSSYQISAEKWAIFEAVGPVADVVPKTWKKYIQSGFRLIHMNMVTHRLWKYIKALTQRAP</sequence>
<comment type="caution">
    <text evidence="2">The sequence shown here is derived from an EMBL/GenBank/DDBJ whole genome shotgun (WGS) entry which is preliminary data.</text>
</comment>
<evidence type="ECO:0000313" key="3">
    <source>
        <dbReference type="Proteomes" id="UP000680304"/>
    </source>
</evidence>
<name>A0ABQ4N7K9_9BACL</name>
<keyword evidence="3" id="KW-1185">Reference proteome</keyword>
<dbReference type="Gene3D" id="3.20.80.10">
    <property type="entry name" value="Regulatory factor, effector binding domain"/>
    <property type="match status" value="1"/>
</dbReference>
<evidence type="ECO:0000259" key="1">
    <source>
        <dbReference type="Pfam" id="PF14526"/>
    </source>
</evidence>
<dbReference type="EMBL" id="BOVJ01000083">
    <property type="protein sequence ID" value="GIQ64202.1"/>
    <property type="molecule type" value="Genomic_DNA"/>
</dbReference>
<protein>
    <recommendedName>
        <fullName evidence="1">Integron-associated effector binding protein domain-containing protein</fullName>
    </recommendedName>
</protein>
<organism evidence="2 3">
    <name type="scientific">Paenibacillus cisolokensis</name>
    <dbReference type="NCBI Taxonomy" id="1658519"/>
    <lineage>
        <taxon>Bacteria</taxon>
        <taxon>Bacillati</taxon>
        <taxon>Bacillota</taxon>
        <taxon>Bacilli</taxon>
        <taxon>Bacillales</taxon>
        <taxon>Paenibacillaceae</taxon>
        <taxon>Paenibacillus</taxon>
    </lineage>
</organism>
<dbReference type="Pfam" id="PF14526">
    <property type="entry name" value="Cass2"/>
    <property type="match status" value="1"/>
</dbReference>
<proteinExistence type="predicted"/>